<dbReference type="Gene3D" id="3.40.50.10810">
    <property type="entry name" value="Tandem AAA-ATPase domain"/>
    <property type="match status" value="1"/>
</dbReference>
<dbReference type="EMBL" id="WIXP02000007">
    <property type="protein sequence ID" value="KAF6208450.1"/>
    <property type="molecule type" value="Genomic_DNA"/>
</dbReference>
<comment type="caution">
    <text evidence="1">The sequence shown here is derived from an EMBL/GenBank/DDBJ whole genome shotgun (WGS) entry which is preliminary data.</text>
</comment>
<dbReference type="OrthoDB" id="5857104at2759"/>
<dbReference type="AlphaFoldDB" id="A0A6A4JNT3"/>
<name>A0A6A4JNT3_APOLU</name>
<gene>
    <name evidence="1" type="ORF">GE061_016906</name>
</gene>
<accession>A0A6A4JNT3</accession>
<keyword evidence="2" id="KW-1185">Reference proteome</keyword>
<evidence type="ECO:0000313" key="1">
    <source>
        <dbReference type="EMBL" id="KAF6208450.1"/>
    </source>
</evidence>
<dbReference type="Proteomes" id="UP000466442">
    <property type="component" value="Unassembled WGS sequence"/>
</dbReference>
<protein>
    <submittedName>
        <fullName evidence="1">Uncharacterized protein</fullName>
    </submittedName>
</protein>
<reference evidence="1" key="1">
    <citation type="journal article" date="2021" name="Mol. Ecol. Resour.">
        <title>Apolygus lucorum genome provides insights into omnivorousness and mesophyll feeding.</title>
        <authorList>
            <person name="Liu Y."/>
            <person name="Liu H."/>
            <person name="Wang H."/>
            <person name="Huang T."/>
            <person name="Liu B."/>
            <person name="Yang B."/>
            <person name="Yin L."/>
            <person name="Li B."/>
            <person name="Zhang Y."/>
            <person name="Zhang S."/>
            <person name="Jiang F."/>
            <person name="Zhang X."/>
            <person name="Ren Y."/>
            <person name="Wang B."/>
            <person name="Wang S."/>
            <person name="Lu Y."/>
            <person name="Wu K."/>
            <person name="Fan W."/>
            <person name="Wang G."/>
        </authorList>
    </citation>
    <scope>NUCLEOTIDE SEQUENCE</scope>
    <source>
        <strain evidence="1">12Hb</strain>
    </source>
</reference>
<evidence type="ECO:0000313" key="2">
    <source>
        <dbReference type="Proteomes" id="UP000466442"/>
    </source>
</evidence>
<sequence length="199" mass="22813">MGLQIEDDDTQEIVAPIITQEMEEEEAKLAKANEAKLEKERMKKEAKLNDAILGEQSKKRLVTLLKKSKFYASYMKKRLEDNFKKEEKKNKGRNPAAPPNKKRKIEQKYTQEIADSITSNENGEESANTEDFETNACIQKEIVTRLTPMGVEVNEEQPILLEGACMRDYQLAGFNWLKSLFETGMNGKLADVKSIWYIS</sequence>
<proteinExistence type="predicted"/>
<organism evidence="1 2">
    <name type="scientific">Apolygus lucorum</name>
    <name type="common">Small green plant bug</name>
    <name type="synonym">Lygocoris lucorum</name>
    <dbReference type="NCBI Taxonomy" id="248454"/>
    <lineage>
        <taxon>Eukaryota</taxon>
        <taxon>Metazoa</taxon>
        <taxon>Ecdysozoa</taxon>
        <taxon>Arthropoda</taxon>
        <taxon>Hexapoda</taxon>
        <taxon>Insecta</taxon>
        <taxon>Pterygota</taxon>
        <taxon>Neoptera</taxon>
        <taxon>Paraneoptera</taxon>
        <taxon>Hemiptera</taxon>
        <taxon>Heteroptera</taxon>
        <taxon>Panheteroptera</taxon>
        <taxon>Cimicomorpha</taxon>
        <taxon>Miridae</taxon>
        <taxon>Mirini</taxon>
        <taxon>Apolygus</taxon>
    </lineage>
</organism>
<dbReference type="InterPro" id="IPR038718">
    <property type="entry name" value="SNF2-like_sf"/>
</dbReference>
<dbReference type="PANTHER" id="PTHR10799">
    <property type="entry name" value="SNF2/RAD54 HELICASE FAMILY"/>
    <property type="match status" value="1"/>
</dbReference>